<comment type="caution">
    <text evidence="1">The sequence shown here is derived from an EMBL/GenBank/DDBJ whole genome shotgun (WGS) entry which is preliminary data.</text>
</comment>
<dbReference type="AlphaFoldDB" id="A0A819WSZ8"/>
<name>A0A819WSZ8_9BILA</name>
<sequence length="730" mass="87232">MKLPHLKYIYFQDFDASFDEFEEFIKAISSQLQIFSISILRKKTYLDGDRWERLIKEYMPQLKKFYFHFDQYFDGNNEQINLSDSTNEFINQFSSPFWIERKLFREIQMLLDILSSLPNIESLKLSCIPVFQLESLSIEDVKNRLPVSAINKITNVKLGQVTKEQEEQQIQFFINLCPHIQYLEIDSRLSDESIWYTCLENLSNEVLYDIFEYLDGCDIYKSFSNLNNRLQNLIISLSLSLRIELDPLSKHLLEDHCQHVIIPNSHRILSLHLADYWKDQLLIDAFFNHCIIDSSFQRLESIMLKGIKTEKLLTTLFYLKFLPRLFSLTMYIKDYYYHDPGNIYPLIFSLPTLKYNRLSRSTHTREITIPHLNSILHYTPQLRHLYCNPVIDSNEEFKNDLSMKLPHLKSLYIEQFYESFDEFEMFIKEISSPLQILNITVFWGKAYLDSNRWERLIKEYMPQLRKFYFHLNHMIHDDFTKDLIDLSNGFINQFNSPFWFERKWFREIRIDYENIDFSIHPYKEEWIDLHEHMKSDHRIMQLIIMNNQFTELTWRFIKELKCASKAIHFTHLGIEDDSMCIHMLLDTLSSLPNIKSLKLSSPSIFPLKSLPIEDTENYRSVLAINKITKVKLGQVTEEQEEQQIQFFINLCPHIEYLGVDCMSDTDVPSLMKLILMNRRTRIPNLCYLCFIIPMADENMVRTLAMTIDSERVNDNYTIQRSGNKISVYWK</sequence>
<proteinExistence type="predicted"/>
<organism evidence="1 2">
    <name type="scientific">Adineta steineri</name>
    <dbReference type="NCBI Taxonomy" id="433720"/>
    <lineage>
        <taxon>Eukaryota</taxon>
        <taxon>Metazoa</taxon>
        <taxon>Spiralia</taxon>
        <taxon>Gnathifera</taxon>
        <taxon>Rotifera</taxon>
        <taxon>Eurotatoria</taxon>
        <taxon>Bdelloidea</taxon>
        <taxon>Adinetida</taxon>
        <taxon>Adinetidae</taxon>
        <taxon>Adineta</taxon>
    </lineage>
</organism>
<dbReference type="EMBL" id="CAJOBB010005398">
    <property type="protein sequence ID" value="CAF4127139.1"/>
    <property type="molecule type" value="Genomic_DNA"/>
</dbReference>
<gene>
    <name evidence="1" type="ORF">KXQ929_LOCUS35971</name>
</gene>
<evidence type="ECO:0008006" key="3">
    <source>
        <dbReference type="Google" id="ProtNLM"/>
    </source>
</evidence>
<evidence type="ECO:0000313" key="1">
    <source>
        <dbReference type="EMBL" id="CAF4127139.1"/>
    </source>
</evidence>
<dbReference type="Proteomes" id="UP000663868">
    <property type="component" value="Unassembled WGS sequence"/>
</dbReference>
<accession>A0A819WSZ8</accession>
<reference evidence="1" key="1">
    <citation type="submission" date="2021-02" db="EMBL/GenBank/DDBJ databases">
        <authorList>
            <person name="Nowell W R."/>
        </authorList>
    </citation>
    <scope>NUCLEOTIDE SEQUENCE</scope>
</reference>
<evidence type="ECO:0000313" key="2">
    <source>
        <dbReference type="Proteomes" id="UP000663868"/>
    </source>
</evidence>
<protein>
    <recommendedName>
        <fullName evidence="3">F-box domain-containing protein</fullName>
    </recommendedName>
</protein>